<evidence type="ECO:0000313" key="2">
    <source>
        <dbReference type="EMBL" id="CAH9099590.1"/>
    </source>
</evidence>
<evidence type="ECO:0000313" key="3">
    <source>
        <dbReference type="Proteomes" id="UP001152484"/>
    </source>
</evidence>
<comment type="caution">
    <text evidence="2">The sequence shown here is derived from an EMBL/GenBank/DDBJ whole genome shotgun (WGS) entry which is preliminary data.</text>
</comment>
<feature type="compositionally biased region" description="Basic residues" evidence="1">
    <location>
        <begin position="99"/>
        <end position="117"/>
    </location>
</feature>
<keyword evidence="3" id="KW-1185">Reference proteome</keyword>
<dbReference type="OrthoDB" id="1328723at2759"/>
<evidence type="ECO:0000256" key="1">
    <source>
        <dbReference type="SAM" id="MobiDB-lite"/>
    </source>
</evidence>
<feature type="region of interest" description="Disordered" evidence="1">
    <location>
        <begin position="1"/>
        <end position="199"/>
    </location>
</feature>
<dbReference type="EMBL" id="CAMAPE010000038">
    <property type="protein sequence ID" value="CAH9099590.1"/>
    <property type="molecule type" value="Genomic_DNA"/>
</dbReference>
<gene>
    <name evidence="2" type="ORF">CEURO_LOCUS14545</name>
</gene>
<feature type="compositionally biased region" description="Polar residues" evidence="1">
    <location>
        <begin position="23"/>
        <end position="73"/>
    </location>
</feature>
<name>A0A9P1EEG8_CUSEU</name>
<dbReference type="AlphaFoldDB" id="A0A9P1EEG8"/>
<sequence>MEVIPNSSSVHNSTELPPPSPKVPSSTLPHHQKTPSPKQRSPPEQKTPSPVHTPQKSKSPSPCKQHTPSRNRTPSPPPSPQHQSSPPQKPTHQSSPHQKTSHQKTKSATPPHKKTKSNSRAATPQRSSQHSVASKPKKGIPIRILSSDADNDGFLPSSLVADLTSKRRRTPPRDQSPQPTGRNPPLPKGKGLEMPGFTPAEPQITFNQFVASAEEFGGQMLDNVNKLIIINDKHYEHLTHTNINLEFGLQQISEKVATLTENLVTFMASSNAKVDAVSREVDGVNVVLFSHSQTLNKQNEKLKKISESIDTLQWYADQSSERFMEIQSLCNDHKEKASHLLKNDKERYQKLILIDTMIIKANYSIFCRQATESD</sequence>
<feature type="compositionally biased region" description="Polar residues" evidence="1">
    <location>
        <begin position="118"/>
        <end position="132"/>
    </location>
</feature>
<proteinExistence type="predicted"/>
<organism evidence="2 3">
    <name type="scientific">Cuscuta europaea</name>
    <name type="common">European dodder</name>
    <dbReference type="NCBI Taxonomy" id="41803"/>
    <lineage>
        <taxon>Eukaryota</taxon>
        <taxon>Viridiplantae</taxon>
        <taxon>Streptophyta</taxon>
        <taxon>Embryophyta</taxon>
        <taxon>Tracheophyta</taxon>
        <taxon>Spermatophyta</taxon>
        <taxon>Magnoliopsida</taxon>
        <taxon>eudicotyledons</taxon>
        <taxon>Gunneridae</taxon>
        <taxon>Pentapetalae</taxon>
        <taxon>asterids</taxon>
        <taxon>lamiids</taxon>
        <taxon>Solanales</taxon>
        <taxon>Convolvulaceae</taxon>
        <taxon>Cuscuteae</taxon>
        <taxon>Cuscuta</taxon>
        <taxon>Cuscuta subgen. Cuscuta</taxon>
    </lineage>
</organism>
<accession>A0A9P1EEG8</accession>
<feature type="compositionally biased region" description="Low complexity" evidence="1">
    <location>
        <begin position="81"/>
        <end position="98"/>
    </location>
</feature>
<feature type="compositionally biased region" description="Polar residues" evidence="1">
    <location>
        <begin position="1"/>
        <end position="15"/>
    </location>
</feature>
<dbReference type="Proteomes" id="UP001152484">
    <property type="component" value="Unassembled WGS sequence"/>
</dbReference>
<reference evidence="2" key="1">
    <citation type="submission" date="2022-07" db="EMBL/GenBank/DDBJ databases">
        <authorList>
            <person name="Macas J."/>
            <person name="Novak P."/>
            <person name="Neumann P."/>
        </authorList>
    </citation>
    <scope>NUCLEOTIDE SEQUENCE</scope>
</reference>
<protein>
    <submittedName>
        <fullName evidence="2">Uncharacterized protein</fullName>
    </submittedName>
</protein>